<evidence type="ECO:0000313" key="2">
    <source>
        <dbReference type="EMBL" id="RPA99533.1"/>
    </source>
</evidence>
<proteinExistence type="predicted"/>
<feature type="region of interest" description="Disordered" evidence="1">
    <location>
        <begin position="66"/>
        <end position="85"/>
    </location>
</feature>
<evidence type="ECO:0000256" key="1">
    <source>
        <dbReference type="SAM" id="MobiDB-lite"/>
    </source>
</evidence>
<sequence length="85" mass="9664">MILPYGTIQKKKKKTPQTQSPFFLLLLLPSSKTQDKDRIIPLPQPNPPHILHIPCKQKILRKCRTRATNTQPATPAPITTTLPHH</sequence>
<protein>
    <submittedName>
        <fullName evidence="2">Uncharacterized protein</fullName>
    </submittedName>
</protein>
<accession>A0A3N4JMR0</accession>
<dbReference type="Proteomes" id="UP000276215">
    <property type="component" value="Unassembled WGS sequence"/>
</dbReference>
<dbReference type="EMBL" id="ML120386">
    <property type="protein sequence ID" value="RPA99533.1"/>
    <property type="molecule type" value="Genomic_DNA"/>
</dbReference>
<keyword evidence="3" id="KW-1185">Reference proteome</keyword>
<evidence type="ECO:0000313" key="3">
    <source>
        <dbReference type="Proteomes" id="UP000276215"/>
    </source>
</evidence>
<name>A0A3N4JMR0_9PEZI</name>
<dbReference type="AlphaFoldDB" id="A0A3N4JMR0"/>
<gene>
    <name evidence="2" type="ORF">L873DRAFT_1806385</name>
</gene>
<reference evidence="2 3" key="1">
    <citation type="journal article" date="2018" name="Nat. Ecol. Evol.">
        <title>Pezizomycetes genomes reveal the molecular basis of ectomycorrhizal truffle lifestyle.</title>
        <authorList>
            <person name="Murat C."/>
            <person name="Payen T."/>
            <person name="Noel B."/>
            <person name="Kuo A."/>
            <person name="Morin E."/>
            <person name="Chen J."/>
            <person name="Kohler A."/>
            <person name="Krizsan K."/>
            <person name="Balestrini R."/>
            <person name="Da Silva C."/>
            <person name="Montanini B."/>
            <person name="Hainaut M."/>
            <person name="Levati E."/>
            <person name="Barry K.W."/>
            <person name="Belfiori B."/>
            <person name="Cichocki N."/>
            <person name="Clum A."/>
            <person name="Dockter R.B."/>
            <person name="Fauchery L."/>
            <person name="Guy J."/>
            <person name="Iotti M."/>
            <person name="Le Tacon F."/>
            <person name="Lindquist E.A."/>
            <person name="Lipzen A."/>
            <person name="Malagnac F."/>
            <person name="Mello A."/>
            <person name="Molinier V."/>
            <person name="Miyauchi S."/>
            <person name="Poulain J."/>
            <person name="Riccioni C."/>
            <person name="Rubini A."/>
            <person name="Sitrit Y."/>
            <person name="Splivallo R."/>
            <person name="Traeger S."/>
            <person name="Wang M."/>
            <person name="Zifcakova L."/>
            <person name="Wipf D."/>
            <person name="Zambonelli A."/>
            <person name="Paolocci F."/>
            <person name="Nowrousian M."/>
            <person name="Ottonello S."/>
            <person name="Baldrian P."/>
            <person name="Spatafora J.W."/>
            <person name="Henrissat B."/>
            <person name="Nagy L.G."/>
            <person name="Aury J.M."/>
            <person name="Wincker P."/>
            <person name="Grigoriev I.V."/>
            <person name="Bonfante P."/>
            <person name="Martin F.M."/>
        </authorList>
    </citation>
    <scope>NUCLEOTIDE SEQUENCE [LARGE SCALE GENOMIC DNA]</scope>
    <source>
        <strain evidence="2 3">120613-1</strain>
    </source>
</reference>
<organism evidence="2 3">
    <name type="scientific">Choiromyces venosus 120613-1</name>
    <dbReference type="NCBI Taxonomy" id="1336337"/>
    <lineage>
        <taxon>Eukaryota</taxon>
        <taxon>Fungi</taxon>
        <taxon>Dikarya</taxon>
        <taxon>Ascomycota</taxon>
        <taxon>Pezizomycotina</taxon>
        <taxon>Pezizomycetes</taxon>
        <taxon>Pezizales</taxon>
        <taxon>Tuberaceae</taxon>
        <taxon>Choiromyces</taxon>
    </lineage>
</organism>